<accession>A0AA39DRD3</accession>
<keyword evidence="2" id="KW-1185">Reference proteome</keyword>
<protein>
    <submittedName>
        <fullName evidence="1">Uncharacterized protein</fullName>
    </submittedName>
</protein>
<dbReference type="Proteomes" id="UP001168098">
    <property type="component" value="Unassembled WGS sequence"/>
</dbReference>
<proteinExistence type="predicted"/>
<evidence type="ECO:0000313" key="2">
    <source>
        <dbReference type="Proteomes" id="UP001168098"/>
    </source>
</evidence>
<dbReference type="EMBL" id="JARBHA010000009">
    <property type="protein sequence ID" value="KAJ9692905.1"/>
    <property type="molecule type" value="Genomic_DNA"/>
</dbReference>
<organism evidence="1 2">
    <name type="scientific">Vitis rotundifolia</name>
    <name type="common">Muscadine grape</name>
    <dbReference type="NCBI Taxonomy" id="103349"/>
    <lineage>
        <taxon>Eukaryota</taxon>
        <taxon>Viridiplantae</taxon>
        <taxon>Streptophyta</taxon>
        <taxon>Embryophyta</taxon>
        <taxon>Tracheophyta</taxon>
        <taxon>Spermatophyta</taxon>
        <taxon>Magnoliopsida</taxon>
        <taxon>eudicotyledons</taxon>
        <taxon>Gunneridae</taxon>
        <taxon>Pentapetalae</taxon>
        <taxon>rosids</taxon>
        <taxon>Vitales</taxon>
        <taxon>Vitaceae</taxon>
        <taxon>Viteae</taxon>
        <taxon>Vitis</taxon>
    </lineage>
</organism>
<comment type="caution">
    <text evidence="1">The sequence shown here is derived from an EMBL/GenBank/DDBJ whole genome shotgun (WGS) entry which is preliminary data.</text>
</comment>
<reference evidence="1 2" key="1">
    <citation type="journal article" date="2023" name="BMC Biotechnol.">
        <title>Vitis rotundifolia cv Carlos genome sequencing.</title>
        <authorList>
            <person name="Huff M."/>
            <person name="Hulse-Kemp A."/>
            <person name="Scheffler B."/>
            <person name="Youngblood R."/>
            <person name="Simpson S."/>
            <person name="Babiker E."/>
            <person name="Staton M."/>
        </authorList>
    </citation>
    <scope>NUCLEOTIDE SEQUENCE [LARGE SCALE GENOMIC DNA]</scope>
    <source>
        <tissue evidence="1">Leaf</tissue>
    </source>
</reference>
<name>A0AA39DRD3_VITRO</name>
<gene>
    <name evidence="1" type="ORF">PVL29_011827</name>
</gene>
<dbReference type="AlphaFoldDB" id="A0AA39DRD3"/>
<sequence length="45" mass="4991">MADALLSIVLDRLASLIQQQIHWEVSLVVGVETENQSLTDTLQIV</sequence>
<evidence type="ECO:0000313" key="1">
    <source>
        <dbReference type="EMBL" id="KAJ9692905.1"/>
    </source>
</evidence>